<comment type="caution">
    <text evidence="8">The sequence shown here is derived from an EMBL/GenBank/DDBJ whole genome shotgun (WGS) entry which is preliminary data.</text>
</comment>
<dbReference type="GO" id="GO:0008023">
    <property type="term" value="C:transcription elongation factor complex"/>
    <property type="evidence" value="ECO:0007669"/>
    <property type="project" value="InterPro"/>
</dbReference>
<gene>
    <name evidence="8" type="ORF">SEV965_LOCUS9098</name>
</gene>
<sequence length="1022" mass="119318">MADSSTSINIDNLVRVFKQNDNENQNQISVKLEHHDQWINNSISFRQITQDISMLPTISTISKDNPSESNSIINKDSEMFTDEQGPREIKLYSAAQFRSHINRLYPFHMDFFTDKLSSLDFEQHRMGLYIFYDVNNGHLINDLEKESNKKTNRGKNMKRMNGLLLNEHRMFNQHAKEYATKHLTRDYEAIKPAIKQFMHTWLQRKTDLLLKQKNLLGQYYSQHMAIPLNSYDALTPVTLVNLSTVLRVGTIPLLTVPEKIEQMNIKCSDDYDRTVTNRFNSKHRLTNLVDDPNILAILSQHPSIDIVLSKSSFYLLIELFSTSPSLSPMTLPMSIREFQIETLDNPSTIPNKKKIIFIDKPLRQRIYTKRELNNKYFQRSFRSLLLSTTGGKRETTDNQFNYSSFNNKTEFQIIEMKNKTNENSLIKQTDEKQEENKNLTDDEDEDEDDEDAMIISTGGDIEQQQKLFNKSKQKIIHSAPTLQERETNNSDNTTDNNENGPVPVISRVKLATPIQGNYEYCLWQLGTLQILIRSSYHGFYRNILSDNKTNDELITCYSKLEYQPQFGLEQTTDNEYRLIWFESYLRHGASVLLGRINVFTQQLLKVEKMTYENIDQNLKECQIDMIKPITKTYGLLYGLQSLEPNNYLLSCPLNEMKLYLYQTVPKESTEEIHDLHSEPFESNDLLIEPDHVSVPWIPLTPTLLLPYHLDFERIPLTFCPRNKRFYDIDITIPAYRKRRNIVKQEEKKNQDKKKRKKRNQENKRMDDYSTKIKISAEHLIRKEFPEKALELDKLVSSPVLSFSEVSKIRTEFQLPTADDIIAHLKNIKNTNSTDDYHNSTSVVNNNNNSGSTKKHKIDSNDTMDSSESSTYEFNGTVPSNRLISILEDKLRPYILHFLDSVAIIKLWIQLMIPKVEDGNNFGVSIQEDSLAEVRTIETEVTQYIDLTCKYLISRGELIKKVVKYPHVEDYRRSVQSLDEKQFVSLRFIALELRNHYTSVHDLLMKNLEKIKTPRTNQIHSLY</sequence>
<accession>A0A814EHP9</accession>
<feature type="compositionally biased region" description="Polar residues" evidence="4">
    <location>
        <begin position="860"/>
        <end position="871"/>
    </location>
</feature>
<evidence type="ECO:0000259" key="6">
    <source>
        <dbReference type="Pfam" id="PF02252"/>
    </source>
</evidence>
<dbReference type="SUPFAM" id="SSF47216">
    <property type="entry name" value="Proteasome activator"/>
    <property type="match status" value="1"/>
</dbReference>
<dbReference type="Gene3D" id="1.20.5.120">
    <property type="entry name" value="Proteasome activator pa28, N-terminal domain"/>
    <property type="match status" value="1"/>
</dbReference>
<dbReference type="PANTHER" id="PTHR14633">
    <property type="entry name" value="LITTLE ELONGATION COMPLEX SUBUNIT 2"/>
    <property type="match status" value="1"/>
</dbReference>
<comment type="similarity">
    <text evidence="1">Belongs to the PA28 family.</text>
</comment>
<dbReference type="Pfam" id="PF10505">
    <property type="entry name" value="NARG2_C"/>
    <property type="match status" value="1"/>
</dbReference>
<evidence type="ECO:0000259" key="5">
    <source>
        <dbReference type="Pfam" id="PF02251"/>
    </source>
</evidence>
<dbReference type="InterPro" id="IPR003186">
    <property type="entry name" value="PA28_C"/>
</dbReference>
<dbReference type="FunFam" id="1.20.120.180:FF:000002">
    <property type="entry name" value="Proteasome activator complex subunit 1"/>
    <property type="match status" value="1"/>
</dbReference>
<reference evidence="8" key="1">
    <citation type="submission" date="2021-02" db="EMBL/GenBank/DDBJ databases">
        <authorList>
            <person name="Nowell W R."/>
        </authorList>
    </citation>
    <scope>NUCLEOTIDE SEQUENCE</scope>
</reference>
<dbReference type="AlphaFoldDB" id="A0A814EHP9"/>
<feature type="region of interest" description="Disordered" evidence="4">
    <location>
        <begin position="422"/>
        <end position="449"/>
    </location>
</feature>
<comment type="function">
    <text evidence="3">Implicated in immunoproteasome assembly and required for efficient antigen processing. The PA28 activator complex enhances the generation of class I binding peptides by altering the cleavage pattern of the proteasome.</text>
</comment>
<keyword evidence="2" id="KW-0647">Proteasome</keyword>
<dbReference type="InterPro" id="IPR036252">
    <property type="entry name" value="Proteasome_activ_sf"/>
</dbReference>
<dbReference type="GO" id="GO:0042796">
    <property type="term" value="P:snRNA transcription by RNA polymerase III"/>
    <property type="evidence" value="ECO:0007669"/>
    <property type="project" value="TreeGrafter"/>
</dbReference>
<dbReference type="EMBL" id="CAJNOU010000348">
    <property type="protein sequence ID" value="CAF0968120.1"/>
    <property type="molecule type" value="Genomic_DNA"/>
</dbReference>
<name>A0A814EHP9_9BILA</name>
<feature type="compositionally biased region" description="Basic and acidic residues" evidence="4">
    <location>
        <begin position="428"/>
        <end position="440"/>
    </location>
</feature>
<dbReference type="PANTHER" id="PTHR14633:SF3">
    <property type="entry name" value="LITTLE ELONGATION COMPLEX SUBUNIT 2"/>
    <property type="match status" value="1"/>
</dbReference>
<dbReference type="InterPro" id="IPR036997">
    <property type="entry name" value="PA28_C_sf"/>
</dbReference>
<dbReference type="InterPro" id="IPR019535">
    <property type="entry name" value="ICE2_C"/>
</dbReference>
<evidence type="ECO:0000313" key="9">
    <source>
        <dbReference type="Proteomes" id="UP000663889"/>
    </source>
</evidence>
<feature type="region of interest" description="Disordered" evidence="4">
    <location>
        <begin position="478"/>
        <end position="501"/>
    </location>
</feature>
<dbReference type="InterPro" id="IPR003185">
    <property type="entry name" value="Proteasome_activ_PA28_N"/>
</dbReference>
<dbReference type="GO" id="GO:0045945">
    <property type="term" value="P:positive regulation of transcription by RNA polymerase III"/>
    <property type="evidence" value="ECO:0007669"/>
    <property type="project" value="TreeGrafter"/>
</dbReference>
<dbReference type="GO" id="GO:0042795">
    <property type="term" value="P:snRNA transcription by RNA polymerase II"/>
    <property type="evidence" value="ECO:0007669"/>
    <property type="project" value="TreeGrafter"/>
</dbReference>
<dbReference type="Proteomes" id="UP000663889">
    <property type="component" value="Unassembled WGS sequence"/>
</dbReference>
<evidence type="ECO:0000256" key="4">
    <source>
        <dbReference type="SAM" id="MobiDB-lite"/>
    </source>
</evidence>
<feature type="domain" description="Proteasome activator PA28 C-terminal" evidence="6">
    <location>
        <begin position="877"/>
        <end position="1018"/>
    </location>
</feature>
<dbReference type="Gene3D" id="1.20.120.180">
    <property type="entry name" value="Proteasome activator pa28, C-terminal domain"/>
    <property type="match status" value="1"/>
</dbReference>
<feature type="region of interest" description="Disordered" evidence="4">
    <location>
        <begin position="741"/>
        <end position="767"/>
    </location>
</feature>
<proteinExistence type="inferred from homology"/>
<feature type="domain" description="Proteasome activator PA28 N-terminal" evidence="5">
    <location>
        <begin position="760"/>
        <end position="816"/>
    </location>
</feature>
<feature type="compositionally biased region" description="Low complexity" evidence="4">
    <location>
        <begin position="838"/>
        <end position="851"/>
    </location>
</feature>
<feature type="compositionally biased region" description="Low complexity" evidence="4">
    <location>
        <begin position="489"/>
        <end position="499"/>
    </location>
</feature>
<evidence type="ECO:0000256" key="3">
    <source>
        <dbReference type="ARBA" id="ARBA00037467"/>
    </source>
</evidence>
<dbReference type="Pfam" id="PF02252">
    <property type="entry name" value="PA28_C"/>
    <property type="match status" value="1"/>
</dbReference>
<dbReference type="InterPro" id="IPR036996">
    <property type="entry name" value="PA28_N_sf"/>
</dbReference>
<organism evidence="8 9">
    <name type="scientific">Rotaria sordida</name>
    <dbReference type="NCBI Taxonomy" id="392033"/>
    <lineage>
        <taxon>Eukaryota</taxon>
        <taxon>Metazoa</taxon>
        <taxon>Spiralia</taxon>
        <taxon>Gnathifera</taxon>
        <taxon>Rotifera</taxon>
        <taxon>Eurotatoria</taxon>
        <taxon>Bdelloidea</taxon>
        <taxon>Philodinida</taxon>
        <taxon>Philodinidae</taxon>
        <taxon>Rotaria</taxon>
    </lineage>
</organism>
<dbReference type="Pfam" id="PF02251">
    <property type="entry name" value="PA28_N"/>
    <property type="match status" value="1"/>
</dbReference>
<dbReference type="GO" id="GO:0008537">
    <property type="term" value="C:proteasome activator complex"/>
    <property type="evidence" value="ECO:0007669"/>
    <property type="project" value="InterPro"/>
</dbReference>
<feature type="region of interest" description="Disordered" evidence="4">
    <location>
        <begin position="831"/>
        <end position="871"/>
    </location>
</feature>
<feature type="domain" description="Little elongation complex subunit 2 C-terminal" evidence="7">
    <location>
        <begin position="512"/>
        <end position="719"/>
    </location>
</feature>
<evidence type="ECO:0000313" key="8">
    <source>
        <dbReference type="EMBL" id="CAF0968120.1"/>
    </source>
</evidence>
<evidence type="ECO:0000256" key="1">
    <source>
        <dbReference type="ARBA" id="ARBA00005883"/>
    </source>
</evidence>
<evidence type="ECO:0000259" key="7">
    <source>
        <dbReference type="Pfam" id="PF10505"/>
    </source>
</evidence>
<evidence type="ECO:0000256" key="2">
    <source>
        <dbReference type="ARBA" id="ARBA00022942"/>
    </source>
</evidence>
<protein>
    <submittedName>
        <fullName evidence="8">Uncharacterized protein</fullName>
    </submittedName>
</protein>